<proteinExistence type="predicted"/>
<name>A0ABN4QLX0_9HYPH</name>
<gene>
    <name evidence="1" type="ORF">AMC81_CH02270</name>
</gene>
<dbReference type="GO" id="GO:0016787">
    <property type="term" value="F:hydrolase activity"/>
    <property type="evidence" value="ECO:0007669"/>
    <property type="project" value="UniProtKB-KW"/>
</dbReference>
<dbReference type="SUPFAM" id="SSF53474">
    <property type="entry name" value="alpha/beta-Hydrolases"/>
    <property type="match status" value="1"/>
</dbReference>
<dbReference type="Gene3D" id="3.40.50.1820">
    <property type="entry name" value="alpha/beta hydrolase"/>
    <property type="match status" value="1"/>
</dbReference>
<organism evidence="1 2">
    <name type="scientific">Rhizobium phaseoli</name>
    <dbReference type="NCBI Taxonomy" id="396"/>
    <lineage>
        <taxon>Bacteria</taxon>
        <taxon>Pseudomonadati</taxon>
        <taxon>Pseudomonadota</taxon>
        <taxon>Alphaproteobacteria</taxon>
        <taxon>Hyphomicrobiales</taxon>
        <taxon>Rhizobiaceae</taxon>
        <taxon>Rhizobium/Agrobacterium group</taxon>
        <taxon>Rhizobium</taxon>
    </lineage>
</organism>
<dbReference type="Proteomes" id="UP000078551">
    <property type="component" value="Chromosome"/>
</dbReference>
<accession>A0ABN4QLX0</accession>
<evidence type="ECO:0000313" key="1">
    <source>
        <dbReference type="EMBL" id="ANL85038.1"/>
    </source>
</evidence>
<protein>
    <submittedName>
        <fullName evidence="1">Alpha/beta hydrolase family protein</fullName>
    </submittedName>
</protein>
<keyword evidence="2" id="KW-1185">Reference proteome</keyword>
<evidence type="ECO:0000313" key="2">
    <source>
        <dbReference type="Proteomes" id="UP000078551"/>
    </source>
</evidence>
<dbReference type="EMBL" id="CP013568">
    <property type="protein sequence ID" value="ANL85038.1"/>
    <property type="molecule type" value="Genomic_DNA"/>
</dbReference>
<sequence length="319" mass="34564">MICVAGRGMASGGRLQETIRMRMSTSDCTVISAIAAFFLSAAMLSSGGPAQAAGALAPFKDELFSKQTVLQTGDDGAFEVVDYDEMRDINGRDQVPQKRVQQKYVALGIRKAQVDETLSLDGISLDVTRVGPAQNAAFTVIFIHGRDGDRRLGANDYSFGGNFNRLKNLAAGNGGVYYSPTVKSFDSNGVAAIAGLIRYASAQSPGRPVILSCASMGSQVCWGIARDEASVQRLKGMLIMSGVTDPDFTRSAFYKAKLPLWFAHGSRDPVYAASDQQALFEKLHNAKYPARFTLFQTGNHGTPIRMVDWRRVLNWILAT</sequence>
<dbReference type="InterPro" id="IPR029058">
    <property type="entry name" value="AB_hydrolase_fold"/>
</dbReference>
<reference evidence="1 2" key="1">
    <citation type="submission" date="2015-11" db="EMBL/GenBank/DDBJ databases">
        <title>The limits of bacterial species coexistence and the symbiotic plasmid transference in sympatric Rhizobium populations.</title>
        <authorList>
            <person name="Perez-Carrascal O.M."/>
            <person name="VanInsberghe D."/>
            <person name="Juarez S."/>
            <person name="Polz M.F."/>
            <person name="Vinuesa P."/>
            <person name="Gonzalez V."/>
        </authorList>
    </citation>
    <scope>NUCLEOTIDE SEQUENCE [LARGE SCALE GENOMIC DNA]</scope>
    <source>
        <strain evidence="1 2">N771</strain>
    </source>
</reference>
<keyword evidence="1" id="KW-0378">Hydrolase</keyword>